<protein>
    <recommendedName>
        <fullName evidence="3">Lipoprotein</fullName>
    </recommendedName>
</protein>
<dbReference type="AlphaFoldDB" id="A0A150WGX4"/>
<evidence type="ECO:0000313" key="1">
    <source>
        <dbReference type="EMBL" id="KYG62256.1"/>
    </source>
</evidence>
<evidence type="ECO:0000313" key="2">
    <source>
        <dbReference type="Proteomes" id="UP000075391"/>
    </source>
</evidence>
<organism evidence="1 2">
    <name type="scientific">Bdellovibrio bacteriovorus</name>
    <dbReference type="NCBI Taxonomy" id="959"/>
    <lineage>
        <taxon>Bacteria</taxon>
        <taxon>Pseudomonadati</taxon>
        <taxon>Bdellovibrionota</taxon>
        <taxon>Bdellovibrionia</taxon>
        <taxon>Bdellovibrionales</taxon>
        <taxon>Pseudobdellovibrionaceae</taxon>
        <taxon>Bdellovibrio</taxon>
    </lineage>
</organism>
<reference evidence="1 2" key="1">
    <citation type="submission" date="2016-03" db="EMBL/GenBank/DDBJ databases">
        <authorList>
            <person name="Ploux O."/>
        </authorList>
    </citation>
    <scope>NUCLEOTIDE SEQUENCE [LARGE SCALE GENOMIC DNA]</scope>
    <source>
        <strain evidence="1 2">BER2</strain>
    </source>
</reference>
<gene>
    <name evidence="1" type="ORF">AZI85_07505</name>
</gene>
<accession>A0A150WGX4</accession>
<dbReference type="Gene3D" id="3.90.1720.10">
    <property type="entry name" value="endopeptidase domain like (from Nostoc punctiforme)"/>
    <property type="match status" value="1"/>
</dbReference>
<comment type="caution">
    <text evidence="1">The sequence shown here is derived from an EMBL/GenBank/DDBJ whole genome shotgun (WGS) entry which is preliminary data.</text>
</comment>
<dbReference type="InterPro" id="IPR024453">
    <property type="entry name" value="Peptidase_C92"/>
</dbReference>
<dbReference type="Proteomes" id="UP000075391">
    <property type="component" value="Unassembled WGS sequence"/>
</dbReference>
<dbReference type="EMBL" id="LUKF01000016">
    <property type="protein sequence ID" value="KYG62256.1"/>
    <property type="molecule type" value="Genomic_DNA"/>
</dbReference>
<dbReference type="RefSeq" id="WP_063244155.1">
    <property type="nucleotide sequence ID" value="NZ_LUKF01000016.1"/>
</dbReference>
<dbReference type="SUPFAM" id="SSF54001">
    <property type="entry name" value="Cysteine proteinases"/>
    <property type="match status" value="1"/>
</dbReference>
<dbReference type="OrthoDB" id="5287774at2"/>
<name>A0A150WGX4_BDEBC</name>
<dbReference type="PROSITE" id="PS51257">
    <property type="entry name" value="PROKAR_LIPOPROTEIN"/>
    <property type="match status" value="1"/>
</dbReference>
<sequence>MKKRLLLGSAFLALAACQSPFSKTGEVESYRRPASTEELLTGSQKVLNDLNNPQIFNPQTCAKFVNQVTDYLYYLPADHFIPKTPAEVELLKTRGSEVMDTIFQIRVVLHDKLQEFDSRNELSKECITEIREGFQYARFSEEYLLEWLYNQKVFKFEKAPIMANTKPSTWTNPKFADFKLKSGDVMLVRGKSHVSAMIARIGDEEGNFSHLALVGEDKAGKKFVVEALIQYGVIVTPLEEWRKAEDARVALYRQPDEALAKSAARKMYDIAKAALDKKKGIRYDFAMDDDDYSTIFCSEVIRMAYDKASNGRFMVPKYRSGATKFKNTDYLKSLGVSKTSLFAPYDIEVDPRFDFVAEYRWYPLLRQVRMQDAVLQSIYTWMIEKGYEYHWAPQHSIKSYFAKFVRQFGIAEDTLPKYMPIGSIKTNVQFEAVAKTLEKNIYAKEAEFYKKKGYLPSFQDMMKINEEYRYQDCKKQQAFREATRYPNDRDIGGNPASSQFHYFFYNKSKDCK</sequence>
<evidence type="ECO:0008006" key="3">
    <source>
        <dbReference type="Google" id="ProtNLM"/>
    </source>
</evidence>
<dbReference type="Pfam" id="PF05708">
    <property type="entry name" value="Peptidase_C92"/>
    <property type="match status" value="1"/>
</dbReference>
<proteinExistence type="predicted"/>
<dbReference type="InterPro" id="IPR038765">
    <property type="entry name" value="Papain-like_cys_pep_sf"/>
</dbReference>